<sequence>MNQTLLLTALSGLMSAPHCVLMCGGAMAGFTLNANHGPLAVAAAYNLGRVFTYTCIGAFMGMIGSFVDGAGMLIGLQGISGMMGGLLIMLWVFGKVALPVQRLSPLRLAAVERWLTRLRRSRERWTILLSGVLFGFMPCGLTYAMQMNAAASGSPWSGAAVMAVFGLSTFPALLVVALFANRIHQWLRGYMTAAGKVLAVIIGLVSILRGMAANGWIPHLYPWLW</sequence>
<dbReference type="Proteomes" id="UP001207626">
    <property type="component" value="Unassembled WGS sequence"/>
</dbReference>
<keyword evidence="2" id="KW-0732">Signal</keyword>
<evidence type="ECO:0000256" key="1">
    <source>
        <dbReference type="SAM" id="Phobius"/>
    </source>
</evidence>
<feature type="chain" id="PRO_5046429382" evidence="2">
    <location>
        <begin position="29"/>
        <end position="225"/>
    </location>
</feature>
<keyword evidence="5" id="KW-1185">Reference proteome</keyword>
<evidence type="ECO:0000256" key="2">
    <source>
        <dbReference type="SAM" id="SignalP"/>
    </source>
</evidence>
<dbReference type="Pfam" id="PF13386">
    <property type="entry name" value="DsbD_2"/>
    <property type="match status" value="1"/>
</dbReference>
<feature type="transmembrane region" description="Helical" evidence="1">
    <location>
        <begin position="193"/>
        <end position="217"/>
    </location>
</feature>
<keyword evidence="1" id="KW-0812">Transmembrane</keyword>
<dbReference type="InterPro" id="IPR039447">
    <property type="entry name" value="UreH-like_TM_dom"/>
</dbReference>
<gene>
    <name evidence="4" type="ORF">M5X09_08020</name>
</gene>
<comment type="caution">
    <text evidence="4">The sequence shown here is derived from an EMBL/GenBank/DDBJ whole genome shotgun (WGS) entry which is preliminary data.</text>
</comment>
<dbReference type="RefSeq" id="WP_206097086.1">
    <property type="nucleotide sequence ID" value="NZ_JAFFHZ010000001.1"/>
</dbReference>
<feature type="transmembrane region" description="Helical" evidence="1">
    <location>
        <begin position="156"/>
        <end position="181"/>
    </location>
</feature>
<feature type="domain" description="Urease accessory protein UreH-like transmembrane" evidence="3">
    <location>
        <begin position="10"/>
        <end position="204"/>
    </location>
</feature>
<proteinExistence type="predicted"/>
<dbReference type="GeneID" id="77005079"/>
<protein>
    <submittedName>
        <fullName evidence="4">Sulfite exporter TauE/SafE family protein</fullName>
    </submittedName>
</protein>
<feature type="transmembrane region" description="Helical" evidence="1">
    <location>
        <begin position="70"/>
        <end position="93"/>
    </location>
</feature>
<feature type="signal peptide" evidence="2">
    <location>
        <begin position="1"/>
        <end position="28"/>
    </location>
</feature>
<dbReference type="PANTHER" id="PTHR42208:SF1">
    <property type="entry name" value="HEAVY METAL TRANSPORTER"/>
    <property type="match status" value="1"/>
</dbReference>
<evidence type="ECO:0000313" key="5">
    <source>
        <dbReference type="Proteomes" id="UP001207626"/>
    </source>
</evidence>
<name>A0ABT4DU40_9BACL</name>
<keyword evidence="1" id="KW-1133">Transmembrane helix</keyword>
<organism evidence="4 5">
    <name type="scientific">Paenibacillus apiarius</name>
    <dbReference type="NCBI Taxonomy" id="46240"/>
    <lineage>
        <taxon>Bacteria</taxon>
        <taxon>Bacillati</taxon>
        <taxon>Bacillota</taxon>
        <taxon>Bacilli</taxon>
        <taxon>Bacillales</taxon>
        <taxon>Paenibacillaceae</taxon>
        <taxon>Paenibacillus</taxon>
    </lineage>
</organism>
<feature type="transmembrane region" description="Helical" evidence="1">
    <location>
        <begin position="125"/>
        <end position="144"/>
    </location>
</feature>
<evidence type="ECO:0000313" key="4">
    <source>
        <dbReference type="EMBL" id="MCY9519628.1"/>
    </source>
</evidence>
<reference evidence="4 5" key="1">
    <citation type="submission" date="2022-05" db="EMBL/GenBank/DDBJ databases">
        <title>Genome Sequencing of Bee-Associated Microbes.</title>
        <authorList>
            <person name="Dunlap C."/>
        </authorList>
    </citation>
    <scope>NUCLEOTIDE SEQUENCE [LARGE SCALE GENOMIC DNA]</scope>
    <source>
        <strain evidence="4 5">NRRL NRS-1438</strain>
    </source>
</reference>
<keyword evidence="1" id="KW-0472">Membrane</keyword>
<accession>A0ABT4DU40</accession>
<dbReference type="EMBL" id="JAMDLW010000009">
    <property type="protein sequence ID" value="MCY9519628.1"/>
    <property type="molecule type" value="Genomic_DNA"/>
</dbReference>
<dbReference type="PANTHER" id="PTHR42208">
    <property type="entry name" value="HEAVY METAL TRANSPORTER-RELATED"/>
    <property type="match status" value="1"/>
</dbReference>
<evidence type="ECO:0000259" key="3">
    <source>
        <dbReference type="Pfam" id="PF13386"/>
    </source>
</evidence>